<dbReference type="Gene3D" id="2.40.160.120">
    <property type="match status" value="1"/>
</dbReference>
<evidence type="ECO:0000313" key="2">
    <source>
        <dbReference type="Proteomes" id="UP001491310"/>
    </source>
</evidence>
<evidence type="ECO:0000313" key="1">
    <source>
        <dbReference type="EMBL" id="KAK9916627.1"/>
    </source>
</evidence>
<dbReference type="EMBL" id="JALJOT010000003">
    <property type="protein sequence ID" value="KAK9916627.1"/>
    <property type="molecule type" value="Genomic_DNA"/>
</dbReference>
<keyword evidence="2" id="KW-1185">Reference proteome</keyword>
<dbReference type="InterPro" id="IPR037239">
    <property type="entry name" value="OSBP_sf"/>
</dbReference>
<reference evidence="1 2" key="1">
    <citation type="journal article" date="2024" name="Nat. Commun.">
        <title>Phylogenomics reveals the evolutionary origins of lichenization in chlorophyte algae.</title>
        <authorList>
            <person name="Puginier C."/>
            <person name="Libourel C."/>
            <person name="Otte J."/>
            <person name="Skaloud P."/>
            <person name="Haon M."/>
            <person name="Grisel S."/>
            <person name="Petersen M."/>
            <person name="Berrin J.G."/>
            <person name="Delaux P.M."/>
            <person name="Dal Grande F."/>
            <person name="Keller J."/>
        </authorList>
    </citation>
    <scope>NUCLEOTIDE SEQUENCE [LARGE SCALE GENOMIC DNA]</scope>
    <source>
        <strain evidence="1 2">SAG 216-7</strain>
    </source>
</reference>
<dbReference type="PANTHER" id="PTHR10972">
    <property type="entry name" value="OXYSTEROL-BINDING PROTEIN-RELATED"/>
    <property type="match status" value="1"/>
</dbReference>
<dbReference type="SUPFAM" id="SSF144000">
    <property type="entry name" value="Oxysterol-binding protein-like"/>
    <property type="match status" value="1"/>
</dbReference>
<dbReference type="Proteomes" id="UP001491310">
    <property type="component" value="Unassembled WGS sequence"/>
</dbReference>
<name>A0ABR2YXQ5_9CHLO</name>
<dbReference type="Pfam" id="PF01237">
    <property type="entry name" value="Oxysterol_BP"/>
    <property type="match status" value="1"/>
</dbReference>
<organism evidence="1 2">
    <name type="scientific">Coccomyxa subellipsoidea</name>
    <dbReference type="NCBI Taxonomy" id="248742"/>
    <lineage>
        <taxon>Eukaryota</taxon>
        <taxon>Viridiplantae</taxon>
        <taxon>Chlorophyta</taxon>
        <taxon>core chlorophytes</taxon>
        <taxon>Trebouxiophyceae</taxon>
        <taxon>Trebouxiophyceae incertae sedis</taxon>
        <taxon>Coccomyxaceae</taxon>
        <taxon>Coccomyxa</taxon>
    </lineage>
</organism>
<sequence length="488" mass="54358">MACLDNRIVFNEQPLLSKEQSGQGQVIQQSAEIMDEPLIGAFRCSDARSSSTEQGCLEEAHASAKCSMTTGQAHHRTDQMTTTSSGALPIEDWLKAEPAHQRREALPPPQQPAPTAINMWSLIKDMVGKGELSRVATPVQFLEPLSELQQRCEDMEFSELLDQAAAVERCSLERLLLVTAFAVSAYSGVKRTCKPFNALLGETYELACPEKGFRFISEKVQHEPTTINRVLAEGRGWTFELEDELHTRFTGTAVELAPIVLLQVAFSDGDTYRWGKAMTSINNVIVGRIHLEHKGSWRLRGVQSGLIACMKFHAATMLSSKSKLHEVSGVVEKDGVALKGVKLRGKWDRELHADLPDGSSRLLWRVNPPAADPSRYCMTPWVLRLNDLTPQLAGRLPHTDTRLRPDVRCLELGIYDQAAVHHKQMEEGQAKKLARIAKPGATHEPRWFERVGGCGKIGEEYLFRYRGGYWEACAAGAFAAQETQIERE</sequence>
<accession>A0ABR2YXQ5</accession>
<comment type="caution">
    <text evidence="1">The sequence shown here is derived from an EMBL/GenBank/DDBJ whole genome shotgun (WGS) entry which is preliminary data.</text>
</comment>
<evidence type="ECO:0008006" key="3">
    <source>
        <dbReference type="Google" id="ProtNLM"/>
    </source>
</evidence>
<dbReference type="PANTHER" id="PTHR10972:SF96">
    <property type="entry name" value="OXYSTEROL-BINDING PROTEIN-RELATED PROTEIN 1A-RELATED"/>
    <property type="match status" value="1"/>
</dbReference>
<dbReference type="InterPro" id="IPR000648">
    <property type="entry name" value="Oxysterol-bd"/>
</dbReference>
<protein>
    <recommendedName>
        <fullName evidence="3">Oxysterol-binding protein</fullName>
    </recommendedName>
</protein>
<gene>
    <name evidence="1" type="ORF">WJX75_005072</name>
</gene>
<proteinExistence type="predicted"/>